<dbReference type="InterPro" id="IPR036388">
    <property type="entry name" value="WH-like_DNA-bd_sf"/>
</dbReference>
<protein>
    <submittedName>
        <fullName evidence="4">ROK family transcriptional regulator</fullName>
    </submittedName>
</protein>
<comment type="function">
    <text evidence="1">Transcriptional repressor of xylose-utilizing enzymes.</text>
</comment>
<keyword evidence="3" id="KW-0859">Xylose metabolism</keyword>
<dbReference type="Proteomes" id="UP000830167">
    <property type="component" value="Chromosome"/>
</dbReference>
<dbReference type="Pfam" id="PF00480">
    <property type="entry name" value="ROK"/>
    <property type="match status" value="1"/>
</dbReference>
<dbReference type="Pfam" id="PF13412">
    <property type="entry name" value="HTH_24"/>
    <property type="match status" value="1"/>
</dbReference>
<evidence type="ECO:0000313" key="5">
    <source>
        <dbReference type="Proteomes" id="UP000830167"/>
    </source>
</evidence>
<evidence type="ECO:0000256" key="3">
    <source>
        <dbReference type="ARBA" id="ARBA00022629"/>
    </source>
</evidence>
<dbReference type="PANTHER" id="PTHR18964">
    <property type="entry name" value="ROK (REPRESSOR, ORF, KINASE) FAMILY"/>
    <property type="match status" value="1"/>
</dbReference>
<dbReference type="Gene3D" id="3.30.420.40">
    <property type="match status" value="2"/>
</dbReference>
<organism evidence="4 5">
    <name type="scientific">Fodinisporobacter ferrooxydans</name>
    <dbReference type="NCBI Taxonomy" id="2901836"/>
    <lineage>
        <taxon>Bacteria</taxon>
        <taxon>Bacillati</taxon>
        <taxon>Bacillota</taxon>
        <taxon>Bacilli</taxon>
        <taxon>Bacillales</taxon>
        <taxon>Alicyclobacillaceae</taxon>
        <taxon>Fodinisporobacter</taxon>
    </lineage>
</organism>
<keyword evidence="5" id="KW-1185">Reference proteome</keyword>
<sequence length="392" mass="42799">MLRKSSAKGTAELRRQNRDAILQALWSNGPLSRTDLSDITGLSPASITNIVDQLLGEHLLLESGEVKSHVGRKPILLDLNRQNIMSIAIDVTAPNEATVALINLHYEPLRTVEIEIEEYQISSLLEKIMVAVHGFMRDAHKHCVVGVGITVPEDLDISKAKMLFSTSLSSERIEFAEALRYQYRIPVRMERKVNGMALAELDTGVCKELNSFLYLNLAKTVDASLVLQRKVVLQGFTGDIGHIEVASQGVACRCGRRGCLDTLVGGWAIMHRVLADKLLELADKADPLLLLSTHVSVDDVVQQARCGDELAQHICEDAVSALRKALDAVLALLQVEGVVLGSDAYRLWPRALSELLQGKSLRKPVEVLSGGLASSALLGAAGFAFRTWIGEK</sequence>
<dbReference type="InterPro" id="IPR043129">
    <property type="entry name" value="ATPase_NBD"/>
</dbReference>
<comment type="similarity">
    <text evidence="2">Belongs to the ROK (NagC/XylR) family.</text>
</comment>
<dbReference type="SUPFAM" id="SSF46785">
    <property type="entry name" value="Winged helix' DNA-binding domain"/>
    <property type="match status" value="1"/>
</dbReference>
<keyword evidence="3" id="KW-0119">Carbohydrate metabolism</keyword>
<gene>
    <name evidence="4" type="ORF">LSG31_16625</name>
</gene>
<dbReference type="Gene3D" id="1.10.10.10">
    <property type="entry name" value="Winged helix-like DNA-binding domain superfamily/Winged helix DNA-binding domain"/>
    <property type="match status" value="1"/>
</dbReference>
<evidence type="ECO:0000256" key="2">
    <source>
        <dbReference type="ARBA" id="ARBA00006479"/>
    </source>
</evidence>
<dbReference type="RefSeq" id="WP_347436192.1">
    <property type="nucleotide sequence ID" value="NZ_CP089291.1"/>
</dbReference>
<dbReference type="InterPro" id="IPR036390">
    <property type="entry name" value="WH_DNA-bd_sf"/>
</dbReference>
<reference evidence="4" key="1">
    <citation type="submission" date="2021-12" db="EMBL/GenBank/DDBJ databases">
        <title>Alicyclobacillaceae gen. nov., sp. nov., isolated from chalcocite enrichment system.</title>
        <authorList>
            <person name="Jiang Z."/>
        </authorList>
    </citation>
    <scope>NUCLEOTIDE SEQUENCE</scope>
    <source>
        <strain evidence="4">MYW30-H2</strain>
    </source>
</reference>
<dbReference type="InterPro" id="IPR000600">
    <property type="entry name" value="ROK"/>
</dbReference>
<evidence type="ECO:0000256" key="1">
    <source>
        <dbReference type="ARBA" id="ARBA00002486"/>
    </source>
</evidence>
<dbReference type="EMBL" id="CP089291">
    <property type="protein sequence ID" value="UOF89502.1"/>
    <property type="molecule type" value="Genomic_DNA"/>
</dbReference>
<dbReference type="PANTHER" id="PTHR18964:SF149">
    <property type="entry name" value="BIFUNCTIONAL UDP-N-ACETYLGLUCOSAMINE 2-EPIMERASE_N-ACETYLMANNOSAMINE KINASE"/>
    <property type="match status" value="1"/>
</dbReference>
<proteinExistence type="inferred from homology"/>
<name>A0ABY4CG52_9BACL</name>
<evidence type="ECO:0000313" key="4">
    <source>
        <dbReference type="EMBL" id="UOF89502.1"/>
    </source>
</evidence>
<dbReference type="SUPFAM" id="SSF53067">
    <property type="entry name" value="Actin-like ATPase domain"/>
    <property type="match status" value="1"/>
</dbReference>
<accession>A0ABY4CG52</accession>